<dbReference type="InterPro" id="IPR000424">
    <property type="entry name" value="Primosome_PriB/ssb"/>
</dbReference>
<proteinExistence type="predicted"/>
<dbReference type="Gene3D" id="2.40.50.140">
    <property type="entry name" value="Nucleic acid-binding proteins"/>
    <property type="match status" value="1"/>
</dbReference>
<dbReference type="NCBIfam" id="TIGR00621">
    <property type="entry name" value="ssb"/>
    <property type="match status" value="1"/>
</dbReference>
<evidence type="ECO:0000313" key="4">
    <source>
        <dbReference type="Proteomes" id="UP000184383"/>
    </source>
</evidence>
<dbReference type="VEuPathDB" id="FungiDB:ASPWEDRAFT_35111"/>
<dbReference type="CDD" id="cd04496">
    <property type="entry name" value="SSB_OBF"/>
    <property type="match status" value="1"/>
</dbReference>
<dbReference type="RefSeq" id="XP_040695220.1">
    <property type="nucleotide sequence ID" value="XM_040834154.1"/>
</dbReference>
<evidence type="ECO:0008006" key="5">
    <source>
        <dbReference type="Google" id="ProtNLM"/>
    </source>
</evidence>
<dbReference type="GeneID" id="63750002"/>
<dbReference type="Proteomes" id="UP000184383">
    <property type="component" value="Unassembled WGS sequence"/>
</dbReference>
<name>A0A1L9S301_ASPWE</name>
<keyword evidence="1 2" id="KW-0238">DNA-binding</keyword>
<evidence type="ECO:0000256" key="2">
    <source>
        <dbReference type="PROSITE-ProRule" id="PRU00252"/>
    </source>
</evidence>
<dbReference type="PANTHER" id="PTHR10302:SF0">
    <property type="entry name" value="SINGLE-STRANDED DNA-BINDING PROTEIN, MITOCHONDRIAL"/>
    <property type="match status" value="1"/>
</dbReference>
<reference evidence="4" key="1">
    <citation type="journal article" date="2017" name="Genome Biol.">
        <title>Comparative genomics reveals high biological diversity and specific adaptations in the industrially and medically important fungal genus Aspergillus.</title>
        <authorList>
            <person name="de Vries R.P."/>
            <person name="Riley R."/>
            <person name="Wiebenga A."/>
            <person name="Aguilar-Osorio G."/>
            <person name="Amillis S."/>
            <person name="Uchima C.A."/>
            <person name="Anderluh G."/>
            <person name="Asadollahi M."/>
            <person name="Askin M."/>
            <person name="Barry K."/>
            <person name="Battaglia E."/>
            <person name="Bayram O."/>
            <person name="Benocci T."/>
            <person name="Braus-Stromeyer S.A."/>
            <person name="Caldana C."/>
            <person name="Canovas D."/>
            <person name="Cerqueira G.C."/>
            <person name="Chen F."/>
            <person name="Chen W."/>
            <person name="Choi C."/>
            <person name="Clum A."/>
            <person name="Dos Santos R.A."/>
            <person name="Damasio A.R."/>
            <person name="Diallinas G."/>
            <person name="Emri T."/>
            <person name="Fekete E."/>
            <person name="Flipphi M."/>
            <person name="Freyberg S."/>
            <person name="Gallo A."/>
            <person name="Gournas C."/>
            <person name="Habgood R."/>
            <person name="Hainaut M."/>
            <person name="Harispe M.L."/>
            <person name="Henrissat B."/>
            <person name="Hilden K.S."/>
            <person name="Hope R."/>
            <person name="Hossain A."/>
            <person name="Karabika E."/>
            <person name="Karaffa L."/>
            <person name="Karanyi Z."/>
            <person name="Krasevec N."/>
            <person name="Kuo A."/>
            <person name="Kusch H."/>
            <person name="LaButti K."/>
            <person name="Lagendijk E.L."/>
            <person name="Lapidus A."/>
            <person name="Levasseur A."/>
            <person name="Lindquist E."/>
            <person name="Lipzen A."/>
            <person name="Logrieco A.F."/>
            <person name="MacCabe A."/>
            <person name="Maekelae M.R."/>
            <person name="Malavazi I."/>
            <person name="Melin P."/>
            <person name="Meyer V."/>
            <person name="Mielnichuk N."/>
            <person name="Miskei M."/>
            <person name="Molnar A.P."/>
            <person name="Mule G."/>
            <person name="Ngan C.Y."/>
            <person name="Orejas M."/>
            <person name="Orosz E."/>
            <person name="Ouedraogo J.P."/>
            <person name="Overkamp K.M."/>
            <person name="Park H.-S."/>
            <person name="Perrone G."/>
            <person name="Piumi F."/>
            <person name="Punt P.J."/>
            <person name="Ram A.F."/>
            <person name="Ramon A."/>
            <person name="Rauscher S."/>
            <person name="Record E."/>
            <person name="Riano-Pachon D.M."/>
            <person name="Robert V."/>
            <person name="Roehrig J."/>
            <person name="Ruller R."/>
            <person name="Salamov A."/>
            <person name="Salih N.S."/>
            <person name="Samson R.A."/>
            <person name="Sandor E."/>
            <person name="Sanguinetti M."/>
            <person name="Schuetze T."/>
            <person name="Sepcic K."/>
            <person name="Shelest E."/>
            <person name="Sherlock G."/>
            <person name="Sophianopoulou V."/>
            <person name="Squina F.M."/>
            <person name="Sun H."/>
            <person name="Susca A."/>
            <person name="Todd R.B."/>
            <person name="Tsang A."/>
            <person name="Unkles S.E."/>
            <person name="van de Wiele N."/>
            <person name="van Rossen-Uffink D."/>
            <person name="Oliveira J.V."/>
            <person name="Vesth T.C."/>
            <person name="Visser J."/>
            <person name="Yu J.-H."/>
            <person name="Zhou M."/>
            <person name="Andersen M.R."/>
            <person name="Archer D.B."/>
            <person name="Baker S.E."/>
            <person name="Benoit I."/>
            <person name="Brakhage A.A."/>
            <person name="Braus G.H."/>
            <person name="Fischer R."/>
            <person name="Frisvad J.C."/>
            <person name="Goldman G.H."/>
            <person name="Houbraken J."/>
            <person name="Oakley B."/>
            <person name="Pocsi I."/>
            <person name="Scazzocchio C."/>
            <person name="Seiboth B."/>
            <person name="vanKuyk P.A."/>
            <person name="Wortman J."/>
            <person name="Dyer P.S."/>
            <person name="Grigoriev I.V."/>
        </authorList>
    </citation>
    <scope>NUCLEOTIDE SEQUENCE [LARGE SCALE GENOMIC DNA]</scope>
    <source>
        <strain evidence="4">DTO 134E9</strain>
    </source>
</reference>
<dbReference type="AlphaFoldDB" id="A0A1L9S301"/>
<protein>
    <recommendedName>
        <fullName evidence="5">Nucleic acid-binding protein</fullName>
    </recommendedName>
</protein>
<dbReference type="STRING" id="1073089.A0A1L9S301"/>
<organism evidence="3 4">
    <name type="scientific">Aspergillus wentii DTO 134E9</name>
    <dbReference type="NCBI Taxonomy" id="1073089"/>
    <lineage>
        <taxon>Eukaryota</taxon>
        <taxon>Fungi</taxon>
        <taxon>Dikarya</taxon>
        <taxon>Ascomycota</taxon>
        <taxon>Pezizomycotina</taxon>
        <taxon>Eurotiomycetes</taxon>
        <taxon>Eurotiomycetidae</taxon>
        <taxon>Eurotiales</taxon>
        <taxon>Aspergillaceae</taxon>
        <taxon>Aspergillus</taxon>
        <taxon>Aspergillus subgen. Cremei</taxon>
    </lineage>
</organism>
<dbReference type="PANTHER" id="PTHR10302">
    <property type="entry name" value="SINGLE-STRANDED DNA-BINDING PROTEIN"/>
    <property type="match status" value="1"/>
</dbReference>
<dbReference type="EMBL" id="KV878209">
    <property type="protein sequence ID" value="OJJ41544.1"/>
    <property type="molecule type" value="Genomic_DNA"/>
</dbReference>
<dbReference type="Pfam" id="PF00436">
    <property type="entry name" value="SSB"/>
    <property type="match status" value="1"/>
</dbReference>
<evidence type="ECO:0000256" key="1">
    <source>
        <dbReference type="ARBA" id="ARBA00023125"/>
    </source>
</evidence>
<gene>
    <name evidence="3" type="ORF">ASPWEDRAFT_35111</name>
</gene>
<dbReference type="InterPro" id="IPR012340">
    <property type="entry name" value="NA-bd_OB-fold"/>
</dbReference>
<keyword evidence="4" id="KW-1185">Reference proteome</keyword>
<dbReference type="GO" id="GO:0042645">
    <property type="term" value="C:mitochondrial nucleoid"/>
    <property type="evidence" value="ECO:0007669"/>
    <property type="project" value="TreeGrafter"/>
</dbReference>
<dbReference type="PROSITE" id="PS50935">
    <property type="entry name" value="SSB"/>
    <property type="match status" value="1"/>
</dbReference>
<sequence>MASFTSTLRPMLRATSASGLSARTFSSSSSRSVARMIITGRLANDPELQATSSGQEIIKYSVASTQPGRDNKPASFFRIASFQPEGAQRDFLLNLPKGTLVYLEGDASIRQWEDADGKRNSALNIVQRSIEVLKRPFNPDGNNSEQ</sequence>
<dbReference type="GO" id="GO:0006264">
    <property type="term" value="P:mitochondrial DNA replication"/>
    <property type="evidence" value="ECO:0007669"/>
    <property type="project" value="TreeGrafter"/>
</dbReference>
<dbReference type="SUPFAM" id="SSF50249">
    <property type="entry name" value="Nucleic acid-binding proteins"/>
    <property type="match status" value="1"/>
</dbReference>
<dbReference type="GO" id="GO:0003697">
    <property type="term" value="F:single-stranded DNA binding"/>
    <property type="evidence" value="ECO:0007669"/>
    <property type="project" value="InterPro"/>
</dbReference>
<accession>A0A1L9S301</accession>
<evidence type="ECO:0000313" key="3">
    <source>
        <dbReference type="EMBL" id="OJJ41544.1"/>
    </source>
</evidence>
<dbReference type="OrthoDB" id="1078367at2759"/>
<dbReference type="InterPro" id="IPR011344">
    <property type="entry name" value="ssDNA-bd"/>
</dbReference>